<sequence length="64" mass="7486">MEISKNTITAEEAAKILNCSRGTIDRMQILGRIKAVPTIFPRWYFNKKEILDFKKNMNSKKILK</sequence>
<dbReference type="Proteomes" id="UP000298517">
    <property type="component" value="Unassembled WGS sequence"/>
</dbReference>
<feature type="domain" description="Helix-turn-helix" evidence="1">
    <location>
        <begin position="9"/>
        <end position="56"/>
    </location>
</feature>
<dbReference type="AlphaFoldDB" id="A0A4Y8ARU0"/>
<protein>
    <submittedName>
        <fullName evidence="2">DNA-binding protein</fullName>
    </submittedName>
</protein>
<keyword evidence="2" id="KW-0238">DNA-binding</keyword>
<name>A0A4Y8ARU0_9FLAO</name>
<accession>A0A4Y8ARU0</accession>
<reference evidence="2 3" key="1">
    <citation type="journal article" date="2011" name="J. Microbiol.">
        <title>Gramella jeungdoensis sp. nov., isolated from a solar saltern in Korea.</title>
        <authorList>
            <person name="Joung Y."/>
            <person name="Kim H."/>
            <person name="Jang T."/>
            <person name="Ahn T.S."/>
            <person name="Joh K."/>
        </authorList>
    </citation>
    <scope>NUCLEOTIDE SEQUENCE [LARGE SCALE GENOMIC DNA]</scope>
    <source>
        <strain evidence="2 3">KCTC 23123</strain>
    </source>
</reference>
<dbReference type="EMBL" id="SNQI01000003">
    <property type="protein sequence ID" value="TEW73903.1"/>
    <property type="molecule type" value="Genomic_DNA"/>
</dbReference>
<dbReference type="RefSeq" id="WP_134248302.1">
    <property type="nucleotide sequence ID" value="NZ_SNQI01000003.1"/>
</dbReference>
<dbReference type="InterPro" id="IPR041657">
    <property type="entry name" value="HTH_17"/>
</dbReference>
<dbReference type="GO" id="GO:0003677">
    <property type="term" value="F:DNA binding"/>
    <property type="evidence" value="ECO:0007669"/>
    <property type="project" value="UniProtKB-KW"/>
</dbReference>
<evidence type="ECO:0000313" key="2">
    <source>
        <dbReference type="EMBL" id="TEW73903.1"/>
    </source>
</evidence>
<evidence type="ECO:0000259" key="1">
    <source>
        <dbReference type="Pfam" id="PF12728"/>
    </source>
</evidence>
<organism evidence="2 3">
    <name type="scientific">Gramella jeungdoensis</name>
    <dbReference type="NCBI Taxonomy" id="708091"/>
    <lineage>
        <taxon>Bacteria</taxon>
        <taxon>Pseudomonadati</taxon>
        <taxon>Bacteroidota</taxon>
        <taxon>Flavobacteriia</taxon>
        <taxon>Flavobacteriales</taxon>
        <taxon>Flavobacteriaceae</taxon>
        <taxon>Christiangramia</taxon>
    </lineage>
</organism>
<comment type="caution">
    <text evidence="2">The sequence shown here is derived from an EMBL/GenBank/DDBJ whole genome shotgun (WGS) entry which is preliminary data.</text>
</comment>
<proteinExistence type="predicted"/>
<dbReference type="Pfam" id="PF12728">
    <property type="entry name" value="HTH_17"/>
    <property type="match status" value="1"/>
</dbReference>
<gene>
    <name evidence="2" type="ORF">E2488_10520</name>
</gene>
<keyword evidence="3" id="KW-1185">Reference proteome</keyword>
<evidence type="ECO:0000313" key="3">
    <source>
        <dbReference type="Proteomes" id="UP000298517"/>
    </source>
</evidence>